<name>A0A2V1DHF6_9PLEO</name>
<gene>
    <name evidence="2" type="ORF">DM02DRAFT_631179</name>
</gene>
<dbReference type="STRING" id="97972.A0A2V1DHF6"/>
<feature type="region of interest" description="Disordered" evidence="1">
    <location>
        <begin position="54"/>
        <end position="117"/>
    </location>
</feature>
<feature type="compositionally biased region" description="Polar residues" evidence="1">
    <location>
        <begin position="95"/>
        <end position="114"/>
    </location>
</feature>
<dbReference type="EMBL" id="KZ805437">
    <property type="protein sequence ID" value="PVH97385.1"/>
    <property type="molecule type" value="Genomic_DNA"/>
</dbReference>
<evidence type="ECO:0000313" key="2">
    <source>
        <dbReference type="EMBL" id="PVH97385.1"/>
    </source>
</evidence>
<dbReference type="AlphaFoldDB" id="A0A2V1DHF6"/>
<proteinExistence type="predicted"/>
<protein>
    <submittedName>
        <fullName evidence="2">Uncharacterized protein</fullName>
    </submittedName>
</protein>
<keyword evidence="3" id="KW-1185">Reference proteome</keyword>
<dbReference type="OrthoDB" id="3800972at2759"/>
<dbReference type="Proteomes" id="UP000244855">
    <property type="component" value="Unassembled WGS sequence"/>
</dbReference>
<evidence type="ECO:0000256" key="1">
    <source>
        <dbReference type="SAM" id="MobiDB-lite"/>
    </source>
</evidence>
<evidence type="ECO:0000313" key="3">
    <source>
        <dbReference type="Proteomes" id="UP000244855"/>
    </source>
</evidence>
<feature type="compositionally biased region" description="Polar residues" evidence="1">
    <location>
        <begin position="61"/>
        <end position="82"/>
    </location>
</feature>
<sequence length="354" mass="39589">MSPSRQPKPVPPEVPILYLPTDPSLSDYNITFSVSNPTSPYELIQVPSVPYFRRMPPNPTMDASNSSDTTYQHGDTLGTTTPEYLEIPATPLNPNPTGSLQLLKNSNPSETSEPQAKRPIRIPAAFKLSDGHKRAALSILGLTLNDIHLHGEEHGLSSHCTSQQADIRLLDFDVTAVELLTYFPKHTIWYGVADRLYRAGWTGDPIVKFVNWSRAYQTHEYISRPIVNYHQNNAQTWFASHPNVPRTAKPSEMTDRTGGKKNIEAHDYYLVDLAEGVHQHPTGSDAGCLTRAIAYAREHGDDQVKLSEVSYYIYENQLSGDALYDFETADRLALERLNPITKDYQIKVLGGAKN</sequence>
<organism evidence="2 3">
    <name type="scientific">Periconia macrospinosa</name>
    <dbReference type="NCBI Taxonomy" id="97972"/>
    <lineage>
        <taxon>Eukaryota</taxon>
        <taxon>Fungi</taxon>
        <taxon>Dikarya</taxon>
        <taxon>Ascomycota</taxon>
        <taxon>Pezizomycotina</taxon>
        <taxon>Dothideomycetes</taxon>
        <taxon>Pleosporomycetidae</taxon>
        <taxon>Pleosporales</taxon>
        <taxon>Massarineae</taxon>
        <taxon>Periconiaceae</taxon>
        <taxon>Periconia</taxon>
    </lineage>
</organism>
<accession>A0A2V1DHF6</accession>
<reference evidence="2 3" key="1">
    <citation type="journal article" date="2018" name="Sci. Rep.">
        <title>Comparative genomics provides insights into the lifestyle and reveals functional heterogeneity of dark septate endophytic fungi.</title>
        <authorList>
            <person name="Knapp D.G."/>
            <person name="Nemeth J.B."/>
            <person name="Barry K."/>
            <person name="Hainaut M."/>
            <person name="Henrissat B."/>
            <person name="Johnson J."/>
            <person name="Kuo A."/>
            <person name="Lim J.H.P."/>
            <person name="Lipzen A."/>
            <person name="Nolan M."/>
            <person name="Ohm R.A."/>
            <person name="Tamas L."/>
            <person name="Grigoriev I.V."/>
            <person name="Spatafora J.W."/>
            <person name="Nagy L.G."/>
            <person name="Kovacs G.M."/>
        </authorList>
    </citation>
    <scope>NUCLEOTIDE SEQUENCE [LARGE SCALE GENOMIC DNA]</scope>
    <source>
        <strain evidence="2 3">DSE2036</strain>
    </source>
</reference>